<keyword evidence="2" id="KW-0472">Membrane</keyword>
<dbReference type="EMBL" id="AWUE01009463">
    <property type="protein sequence ID" value="OMP12378.1"/>
    <property type="molecule type" value="Genomic_DNA"/>
</dbReference>
<feature type="region of interest" description="Disordered" evidence="1">
    <location>
        <begin position="1"/>
        <end position="31"/>
    </location>
</feature>
<evidence type="ECO:0000256" key="1">
    <source>
        <dbReference type="SAM" id="MobiDB-lite"/>
    </source>
</evidence>
<reference evidence="4" key="2">
    <citation type="submission" date="2013-09" db="EMBL/GenBank/DDBJ databases">
        <authorList>
            <person name="Alam M."/>
            <person name="Haque M.S."/>
            <person name="Islam M.S."/>
            <person name="Emdad E.M."/>
            <person name="Islam M.M."/>
            <person name="Ahmed B."/>
            <person name="Halim A."/>
            <person name="Hossen Q.M.M."/>
            <person name="Hossain M.Z."/>
            <person name="Ahmed R."/>
            <person name="Khan M.M."/>
            <person name="Islam R."/>
            <person name="Rashid M.M."/>
            <person name="Khan S.A."/>
            <person name="Rahman M.S."/>
            <person name="Alam M."/>
            <person name="Yahiya A.S."/>
            <person name="Khan M.S."/>
            <person name="Azam M.S."/>
            <person name="Haque T."/>
            <person name="Lashkar M.Z.H."/>
            <person name="Akhand A.I."/>
            <person name="Morshed G."/>
            <person name="Roy S."/>
            <person name="Uddin K.S."/>
            <person name="Rabeya T."/>
            <person name="Hossain A.S."/>
            <person name="Chowdhury A."/>
            <person name="Snigdha A.R."/>
            <person name="Mortoza M.S."/>
            <person name="Matin S.A."/>
            <person name="Hoque S.M.E."/>
            <person name="Islam M.K."/>
            <person name="Roy D.K."/>
            <person name="Haider R."/>
            <person name="Moosa M.M."/>
            <person name="Elias S.M."/>
            <person name="Hasan A.M."/>
            <person name="Jahan S."/>
            <person name="Shafiuddin M."/>
            <person name="Mahmood N."/>
            <person name="Shommy N.S."/>
        </authorList>
    </citation>
    <scope>NUCLEOTIDE SEQUENCE</scope>
    <source>
        <tissue evidence="4">Whole seedlings</tissue>
    </source>
</reference>
<keyword evidence="2" id="KW-0812">Transmembrane</keyword>
<evidence type="ECO:0000313" key="5">
    <source>
        <dbReference type="EMBL" id="OMP13663.1"/>
    </source>
</evidence>
<comment type="caution">
    <text evidence="4">The sequence shown here is derived from an EMBL/GenBank/DDBJ whole genome shotgun (WGS) entry which is preliminary data.</text>
</comment>
<feature type="compositionally biased region" description="Low complexity" evidence="1">
    <location>
        <begin position="12"/>
        <end position="31"/>
    </location>
</feature>
<dbReference type="AlphaFoldDB" id="A0A1R3KZD5"/>
<reference evidence="4" key="3">
    <citation type="journal article" date="2017" name="Nat. Plants">
        <title>Comparative genomics of two jute species and insight into fibre biogenesis.</title>
        <authorList>
            <person name="Islam M.S."/>
            <person name="Saito J.A."/>
            <person name="Emdad E.M."/>
            <person name="Ahmed B."/>
            <person name="Islam M.M."/>
            <person name="Halim A."/>
            <person name="Hossen Q.M."/>
            <person name="Hossain M.Z."/>
            <person name="Ahmed R."/>
            <person name="Hossain M.S."/>
            <person name="Kabir S.M."/>
            <person name="Khan M.S."/>
            <person name="Khan M.M."/>
            <person name="Hasan R."/>
            <person name="Aktar N."/>
            <person name="Honi U."/>
            <person name="Islam R."/>
            <person name="Rashid M.M."/>
            <person name="Wan X."/>
            <person name="Hou S."/>
            <person name="Haque T."/>
            <person name="Azam M.S."/>
            <person name="Moosa M.M."/>
            <person name="Elias S.M."/>
            <person name="Hasan A.M."/>
            <person name="Mahmood N."/>
            <person name="Shafiuddin M."/>
            <person name="Shahid S."/>
            <person name="Shommu N.S."/>
            <person name="Jahan S."/>
            <person name="Roy S."/>
            <person name="Chowdhury A."/>
            <person name="Akhand A.I."/>
            <person name="Nisho G.M."/>
            <person name="Uddin K.S."/>
            <person name="Rabeya T."/>
            <person name="Hoque S.M."/>
            <person name="Snigdha A.R."/>
            <person name="Mortoza S."/>
            <person name="Matin S.A."/>
            <person name="Islam M.K."/>
            <person name="Lashkar M.Z."/>
            <person name="Zaman M."/>
            <person name="Yuryev A."/>
            <person name="Uddin M.K."/>
            <person name="Rahman M.S."/>
            <person name="Haque M.S."/>
            <person name="Alam M.M."/>
            <person name="Khan H."/>
            <person name="Alam M."/>
        </authorList>
    </citation>
    <scope>NUCLEOTIDE SEQUENCE</scope>
    <source>
        <tissue evidence="4">Whole seedlings</tissue>
    </source>
</reference>
<keyword evidence="6" id="KW-1185">Reference proteome</keyword>
<feature type="transmembrane region" description="Helical" evidence="2">
    <location>
        <begin position="70"/>
        <end position="90"/>
    </location>
</feature>
<reference evidence="6" key="1">
    <citation type="submission" date="2013-09" db="EMBL/GenBank/DDBJ databases">
        <title>Corchorus olitorius genome sequencing.</title>
        <authorList>
            <person name="Alam M."/>
            <person name="Haque M.S."/>
            <person name="Islam M.S."/>
            <person name="Emdad E.M."/>
            <person name="Islam M.M."/>
            <person name="Ahmed B."/>
            <person name="Halim A."/>
            <person name="Hossen Q.M.M."/>
            <person name="Hossain M.Z."/>
            <person name="Ahmed R."/>
            <person name="Khan M.M."/>
            <person name="Islam R."/>
            <person name="Rashid M.M."/>
            <person name="Khan S.A."/>
            <person name="Rahman M.S."/>
            <person name="Alam M."/>
            <person name="Yahiya A.S."/>
            <person name="Khan M.S."/>
            <person name="Azam M.S."/>
            <person name="Haque T."/>
            <person name="Lashkar M.Z.H."/>
            <person name="Akhand A.I."/>
            <person name="Morshed G."/>
            <person name="Roy S."/>
            <person name="Uddin K.S."/>
            <person name="Rabeya T."/>
            <person name="Hossain A.S."/>
            <person name="Chowdhury A."/>
            <person name="Snigdha A.R."/>
            <person name="Mortoza M.S."/>
            <person name="Matin S.A."/>
            <person name="Hoque S.M.E."/>
            <person name="Islam M.K."/>
            <person name="Roy D.K."/>
            <person name="Haider R."/>
            <person name="Moosa M.M."/>
            <person name="Elias S.M."/>
            <person name="Hasan A.M."/>
            <person name="Jahan S."/>
            <person name="Shafiuddin M."/>
            <person name="Mahmood N."/>
            <person name="Shommy N.S."/>
        </authorList>
    </citation>
    <scope>NUCLEOTIDE SEQUENCE [LARGE SCALE GENOMIC DNA]</scope>
    <source>
        <strain evidence="6">cv. O-4</strain>
    </source>
</reference>
<evidence type="ECO:0000256" key="2">
    <source>
        <dbReference type="SAM" id="Phobius"/>
    </source>
</evidence>
<sequence length="91" mass="9515">MLRIKKQLSNRESPPSESALSSLAHGGASRSVRGHALERYEATRSTAIGACSGVYSLVYGSGSRSRYVRYAAGSAPALASGGSTFFAIFIV</sequence>
<name>A0A1R3KZD5_9ROSI</name>
<accession>A0A1R3KZD5</accession>
<dbReference type="Proteomes" id="UP000187203">
    <property type="component" value="Unassembled WGS sequence"/>
</dbReference>
<evidence type="ECO:0000313" key="4">
    <source>
        <dbReference type="EMBL" id="OMP12378.1"/>
    </source>
</evidence>
<evidence type="ECO:0000313" key="6">
    <source>
        <dbReference type="Proteomes" id="UP000187203"/>
    </source>
</evidence>
<organism evidence="4 6">
    <name type="scientific">Corchorus olitorius</name>
    <dbReference type="NCBI Taxonomy" id="93759"/>
    <lineage>
        <taxon>Eukaryota</taxon>
        <taxon>Viridiplantae</taxon>
        <taxon>Streptophyta</taxon>
        <taxon>Embryophyta</taxon>
        <taxon>Tracheophyta</taxon>
        <taxon>Spermatophyta</taxon>
        <taxon>Magnoliopsida</taxon>
        <taxon>eudicotyledons</taxon>
        <taxon>Gunneridae</taxon>
        <taxon>Pentapetalae</taxon>
        <taxon>rosids</taxon>
        <taxon>malvids</taxon>
        <taxon>Malvales</taxon>
        <taxon>Malvaceae</taxon>
        <taxon>Grewioideae</taxon>
        <taxon>Apeibeae</taxon>
        <taxon>Corchorus</taxon>
    </lineage>
</organism>
<gene>
    <name evidence="5" type="ORF">COLO4_01195</name>
    <name evidence="4" type="ORF">COLO4_03271</name>
    <name evidence="3" type="ORF">COLO4_04074</name>
</gene>
<dbReference type="EMBL" id="AWUE01003615">
    <property type="protein sequence ID" value="OMP13663.1"/>
    <property type="molecule type" value="Genomic_DNA"/>
</dbReference>
<protein>
    <submittedName>
        <fullName evidence="4">Uncharacterized protein</fullName>
    </submittedName>
</protein>
<evidence type="ECO:0000313" key="3">
    <source>
        <dbReference type="EMBL" id="OMP11024.1"/>
    </source>
</evidence>
<proteinExistence type="predicted"/>
<dbReference type="EMBL" id="AWUE01011062">
    <property type="protein sequence ID" value="OMP11024.1"/>
    <property type="molecule type" value="Genomic_DNA"/>
</dbReference>
<keyword evidence="2" id="KW-1133">Transmembrane helix</keyword>